<evidence type="ECO:0008006" key="3">
    <source>
        <dbReference type="Google" id="ProtNLM"/>
    </source>
</evidence>
<proteinExistence type="predicted"/>
<evidence type="ECO:0000313" key="2">
    <source>
        <dbReference type="Proteomes" id="UP000757435"/>
    </source>
</evidence>
<protein>
    <recommendedName>
        <fullName evidence="3">Peptidase C-terminal archaeal/bacterial domain-containing protein</fullName>
    </recommendedName>
</protein>
<name>A0A951UQW0_9CYAN</name>
<dbReference type="Proteomes" id="UP000757435">
    <property type="component" value="Unassembled WGS sequence"/>
</dbReference>
<dbReference type="EMBL" id="JAHHHD010000026">
    <property type="protein sequence ID" value="MBW4660833.1"/>
    <property type="molecule type" value="Genomic_DNA"/>
</dbReference>
<organism evidence="1 2">
    <name type="scientific">Drouetiella hepatica Uher 2000/2452</name>
    <dbReference type="NCBI Taxonomy" id="904376"/>
    <lineage>
        <taxon>Bacteria</taxon>
        <taxon>Bacillati</taxon>
        <taxon>Cyanobacteriota</taxon>
        <taxon>Cyanophyceae</taxon>
        <taxon>Oculatellales</taxon>
        <taxon>Oculatellaceae</taxon>
        <taxon>Drouetiella</taxon>
    </lineage>
</organism>
<accession>A0A951UQW0</accession>
<dbReference type="Gene3D" id="2.60.120.380">
    <property type="match status" value="2"/>
</dbReference>
<reference evidence="1" key="1">
    <citation type="submission" date="2021-05" db="EMBL/GenBank/DDBJ databases">
        <authorList>
            <person name="Pietrasiak N."/>
            <person name="Ward R."/>
            <person name="Stajich J.E."/>
            <person name="Kurbessoian T."/>
        </authorList>
    </citation>
    <scope>NUCLEOTIDE SEQUENCE</scope>
    <source>
        <strain evidence="1">UHER 2000/2452</strain>
    </source>
</reference>
<evidence type="ECO:0000313" key="1">
    <source>
        <dbReference type="EMBL" id="MBW4660833.1"/>
    </source>
</evidence>
<reference evidence="1" key="2">
    <citation type="journal article" date="2022" name="Microbiol. Resour. Announc.">
        <title>Metagenome Sequencing to Explore Phylogenomics of Terrestrial Cyanobacteria.</title>
        <authorList>
            <person name="Ward R.D."/>
            <person name="Stajich J.E."/>
            <person name="Johansen J.R."/>
            <person name="Huntemann M."/>
            <person name="Clum A."/>
            <person name="Foster B."/>
            <person name="Foster B."/>
            <person name="Roux S."/>
            <person name="Palaniappan K."/>
            <person name="Varghese N."/>
            <person name="Mukherjee S."/>
            <person name="Reddy T.B.K."/>
            <person name="Daum C."/>
            <person name="Copeland A."/>
            <person name="Chen I.A."/>
            <person name="Ivanova N.N."/>
            <person name="Kyrpides N.C."/>
            <person name="Shapiro N."/>
            <person name="Eloe-Fadrosh E.A."/>
            <person name="Pietrasiak N."/>
        </authorList>
    </citation>
    <scope>NUCLEOTIDE SEQUENCE</scope>
    <source>
        <strain evidence="1">UHER 2000/2452</strain>
    </source>
</reference>
<comment type="caution">
    <text evidence="1">The sequence shown here is derived from an EMBL/GenBank/DDBJ whole genome shotgun (WGS) entry which is preliminary data.</text>
</comment>
<sequence length="282" mass="30036">MASHKIPATQNSPLISSTRLSFGSRKEFGDTRDDAKDVGTLKSGKSYNFSGDVGGNDLDFFEFKLSNRNSFSAKLKNDSDGNQPIAITVLDSRGNAVKGSNGKFLFSNVKALKTFTLKDSKLAAGTYFLRVQSAQPRSKDEDYELSLSIGKSSDNSSSGSIGNAQSLGSISLGQTRTGLGSVSSNDPDFFKFDIGGTSRVVTRLTNNSFSQPIALTILDRSGNPVRKTNGSSLFVNVDDGETGSILAPTLSSGTYYLRFTSAEGSGERYSFSVQRSAATTPI</sequence>
<gene>
    <name evidence="1" type="ORF">KME15_19335</name>
</gene>
<dbReference type="AlphaFoldDB" id="A0A951UQW0"/>
<dbReference type="SUPFAM" id="SSF89260">
    <property type="entry name" value="Collagen-binding domain"/>
    <property type="match status" value="2"/>
</dbReference>